<dbReference type="Proteomes" id="UP000078597">
    <property type="component" value="Unassembled WGS sequence"/>
</dbReference>
<reference evidence="3" key="1">
    <citation type="submission" date="2016-05" db="EMBL/GenBank/DDBJ databases">
        <authorList>
            <person name="Naeem Raeece"/>
        </authorList>
    </citation>
    <scope>NUCLEOTIDE SEQUENCE [LARGE SCALE GENOMIC DNA]</scope>
</reference>
<evidence type="ECO:0000313" key="2">
    <source>
        <dbReference type="EMBL" id="SBS89899.1"/>
    </source>
</evidence>
<accession>A0A1A8WCZ9</accession>
<feature type="region of interest" description="Disordered" evidence="1">
    <location>
        <begin position="38"/>
        <end position="61"/>
    </location>
</feature>
<dbReference type="EMBL" id="FLQW01001500">
    <property type="protein sequence ID" value="SBS89899.1"/>
    <property type="molecule type" value="Genomic_DNA"/>
</dbReference>
<feature type="compositionally biased region" description="Basic and acidic residues" evidence="1">
    <location>
        <begin position="38"/>
        <end position="52"/>
    </location>
</feature>
<gene>
    <name evidence="2" type="ORF">PMALA_027810</name>
</gene>
<organism evidence="2 3">
    <name type="scientific">Plasmodium malariae</name>
    <dbReference type="NCBI Taxonomy" id="5858"/>
    <lineage>
        <taxon>Eukaryota</taxon>
        <taxon>Sar</taxon>
        <taxon>Alveolata</taxon>
        <taxon>Apicomplexa</taxon>
        <taxon>Aconoidasida</taxon>
        <taxon>Haemosporida</taxon>
        <taxon>Plasmodiidae</taxon>
        <taxon>Plasmodium</taxon>
        <taxon>Plasmodium (Plasmodium)</taxon>
    </lineage>
</organism>
<proteinExistence type="predicted"/>
<name>A0A1A8WCZ9_PLAMA</name>
<evidence type="ECO:0000256" key="1">
    <source>
        <dbReference type="SAM" id="MobiDB-lite"/>
    </source>
</evidence>
<dbReference type="AlphaFoldDB" id="A0A1A8WCZ9"/>
<evidence type="ECO:0000313" key="3">
    <source>
        <dbReference type="Proteomes" id="UP000078597"/>
    </source>
</evidence>
<protein>
    <submittedName>
        <fullName evidence="2">Uncharacterized protein</fullName>
    </submittedName>
</protein>
<sequence length="85" mass="10342">MCYEMWEALFTSSFLDFLRKNGKSNSLRFQSWIEKKDDKARNEQSNEWESKTNSRTNNVRNNEDKDYFYPLFLLRKFKTSFCISS</sequence>